<keyword evidence="2" id="KW-1185">Reference proteome</keyword>
<accession>A0A8E2ARI2</accession>
<proteinExistence type="predicted"/>
<organism evidence="1 2">
    <name type="scientific">Obba rivulosa</name>
    <dbReference type="NCBI Taxonomy" id="1052685"/>
    <lineage>
        <taxon>Eukaryota</taxon>
        <taxon>Fungi</taxon>
        <taxon>Dikarya</taxon>
        <taxon>Basidiomycota</taxon>
        <taxon>Agaricomycotina</taxon>
        <taxon>Agaricomycetes</taxon>
        <taxon>Polyporales</taxon>
        <taxon>Gelatoporiaceae</taxon>
        <taxon>Obba</taxon>
    </lineage>
</organism>
<dbReference type="OrthoDB" id="2758166at2759"/>
<dbReference type="InterPro" id="IPR032675">
    <property type="entry name" value="LRR_dom_sf"/>
</dbReference>
<reference evidence="1 2" key="1">
    <citation type="submission" date="2016-07" db="EMBL/GenBank/DDBJ databases">
        <title>Draft genome of the white-rot fungus Obba rivulosa 3A-2.</title>
        <authorList>
            <consortium name="DOE Joint Genome Institute"/>
            <person name="Miettinen O."/>
            <person name="Riley R."/>
            <person name="Acob R."/>
            <person name="Barry K."/>
            <person name="Cullen D."/>
            <person name="De Vries R."/>
            <person name="Hainaut M."/>
            <person name="Hatakka A."/>
            <person name="Henrissat B."/>
            <person name="Hilden K."/>
            <person name="Kuo R."/>
            <person name="Labutti K."/>
            <person name="Lipzen A."/>
            <person name="Makela M.R."/>
            <person name="Sandor L."/>
            <person name="Spatafora J.W."/>
            <person name="Grigoriev I.V."/>
            <person name="Hibbett D.S."/>
        </authorList>
    </citation>
    <scope>NUCLEOTIDE SEQUENCE [LARGE SCALE GENOMIC DNA]</scope>
    <source>
        <strain evidence="1 2">3A-2</strain>
    </source>
</reference>
<gene>
    <name evidence="1" type="ORF">OBBRIDRAFT_655019</name>
</gene>
<evidence type="ECO:0000313" key="2">
    <source>
        <dbReference type="Proteomes" id="UP000250043"/>
    </source>
</evidence>
<dbReference type="Gene3D" id="3.80.10.10">
    <property type="entry name" value="Ribonuclease Inhibitor"/>
    <property type="match status" value="1"/>
</dbReference>
<protein>
    <recommendedName>
        <fullName evidence="3">F-box domain-containing protein</fullName>
    </recommendedName>
</protein>
<dbReference type="EMBL" id="KV722422">
    <property type="protein sequence ID" value="OCH89643.1"/>
    <property type="molecule type" value="Genomic_DNA"/>
</dbReference>
<dbReference type="AlphaFoldDB" id="A0A8E2ARI2"/>
<evidence type="ECO:0008006" key="3">
    <source>
        <dbReference type="Google" id="ProtNLM"/>
    </source>
</evidence>
<dbReference type="SUPFAM" id="SSF52047">
    <property type="entry name" value="RNI-like"/>
    <property type="match status" value="1"/>
</dbReference>
<dbReference type="Proteomes" id="UP000250043">
    <property type="component" value="Unassembled WGS sequence"/>
</dbReference>
<name>A0A8E2ARI2_9APHY</name>
<sequence>MLPSVLLPQDVIGMIIDFLHDDQAALRTCSMACKSWLHPCRFHLFYEIRLTCHERLKRFVGLAAPLSYLGPYIRILRVTINSPEDAELLRFIVIHAERLRNLKEFEYSPSESSLIDQELLGALTTVSVLRIHTGKHLNRLEDFARVISSFPHIQTLALHGDEDLVETDTASVDLGEILSSTSLARLELYLQHCPRLIESVARCLQTDILPSLDTIVLGTSCRQSWVLFDCVLDARPTAWKDLTVAVTGKCGCATASGQSPHLQTPLQKSLPSCQNLRCLRLYATRTTIGPIMAVLKNVQQLNEVHITLNFRYDSLGAKQSIYEWKRMIRYLALCDSYLATSTMTVIVGMCPDTQFIEFICRVARRSGRMTVRRRSLLHMHRVQLLLKYSPP</sequence>
<evidence type="ECO:0000313" key="1">
    <source>
        <dbReference type="EMBL" id="OCH89643.1"/>
    </source>
</evidence>